<keyword evidence="2" id="KW-0732">Signal</keyword>
<evidence type="ECO:0000256" key="1">
    <source>
        <dbReference type="ARBA" id="ARBA00005786"/>
    </source>
</evidence>
<evidence type="ECO:0000256" key="2">
    <source>
        <dbReference type="SAM" id="SignalP"/>
    </source>
</evidence>
<dbReference type="Pfam" id="PF22873">
    <property type="entry name" value="OAF_C"/>
    <property type="match status" value="1"/>
</dbReference>
<feature type="domain" description="Out at first protein BRICHOS-like" evidence="3">
    <location>
        <begin position="116"/>
        <end position="187"/>
    </location>
</feature>
<gene>
    <name evidence="5" type="ORF">ODALV1_LOCUS7752</name>
</gene>
<name>A0ABP1QCL2_9HEXA</name>
<sequence>MEVELMWIYVVLCCCLNCGTFQPVNGDLIVNVRNQGGESYKQTIRANLENETVVLNFDSYDGSSTTLVIDFRNEIQVVRHVRLGDQDESDLMLNSVDEYEGLKNGKTRRDVSNSYAVYKSYCFVTKFKNNEFIPVDAMAKLRQKNPWSLRTPERTEASQNVSFDILLDPTACDWISPSIRLYCASNDSLATTTYAIKMEVSERAVNPEEYLRAVRDVRIDHLLNCAHSDGPCLCTTPICIGWYPCALKFCRARSNGVNGTVTTSNNNVQNNVVDNMKTYRCGIHTCRICRNYLFGVTDQRECV</sequence>
<evidence type="ECO:0008006" key="7">
    <source>
        <dbReference type="Google" id="ProtNLM"/>
    </source>
</evidence>
<dbReference type="Proteomes" id="UP001642540">
    <property type="component" value="Unassembled WGS sequence"/>
</dbReference>
<proteinExistence type="inferred from homology"/>
<feature type="chain" id="PRO_5047160832" description="Out at first protein" evidence="2">
    <location>
        <begin position="27"/>
        <end position="303"/>
    </location>
</feature>
<evidence type="ECO:0000313" key="6">
    <source>
        <dbReference type="Proteomes" id="UP001642540"/>
    </source>
</evidence>
<protein>
    <recommendedName>
        <fullName evidence="7">Out at first protein</fullName>
    </recommendedName>
</protein>
<dbReference type="PANTHER" id="PTHR13423:SF2">
    <property type="entry name" value="OUT AT FIRST PROTEIN HOMOLOG"/>
    <property type="match status" value="1"/>
</dbReference>
<dbReference type="Pfam" id="PF14941">
    <property type="entry name" value="OAF_N"/>
    <property type="match status" value="2"/>
</dbReference>
<accession>A0ABP1QCL2</accession>
<dbReference type="PANTHER" id="PTHR13423">
    <property type="entry name" value="OUT AT FIRST"/>
    <property type="match status" value="1"/>
</dbReference>
<dbReference type="EMBL" id="CAXLJM020000024">
    <property type="protein sequence ID" value="CAL8090791.1"/>
    <property type="molecule type" value="Genomic_DNA"/>
</dbReference>
<reference evidence="5 6" key="1">
    <citation type="submission" date="2024-08" db="EMBL/GenBank/DDBJ databases">
        <authorList>
            <person name="Cucini C."/>
            <person name="Frati F."/>
        </authorList>
    </citation>
    <scope>NUCLEOTIDE SEQUENCE [LARGE SCALE GENOMIC DNA]</scope>
</reference>
<comment type="similarity">
    <text evidence="1">Belongs to the OAF family.</text>
</comment>
<keyword evidence="6" id="KW-1185">Reference proteome</keyword>
<evidence type="ECO:0000259" key="3">
    <source>
        <dbReference type="Pfam" id="PF14941"/>
    </source>
</evidence>
<organism evidence="5 6">
    <name type="scientific">Orchesella dallaii</name>
    <dbReference type="NCBI Taxonomy" id="48710"/>
    <lineage>
        <taxon>Eukaryota</taxon>
        <taxon>Metazoa</taxon>
        <taxon>Ecdysozoa</taxon>
        <taxon>Arthropoda</taxon>
        <taxon>Hexapoda</taxon>
        <taxon>Collembola</taxon>
        <taxon>Entomobryomorpha</taxon>
        <taxon>Entomobryoidea</taxon>
        <taxon>Orchesellidae</taxon>
        <taxon>Orchesellinae</taxon>
        <taxon>Orchesella</taxon>
    </lineage>
</organism>
<feature type="domain" description="Out at first C-terminal" evidence="4">
    <location>
        <begin position="227"/>
        <end position="303"/>
    </location>
</feature>
<comment type="caution">
    <text evidence="5">The sequence shown here is derived from an EMBL/GenBank/DDBJ whole genome shotgun (WGS) entry which is preliminary data.</text>
</comment>
<dbReference type="InterPro" id="IPR053894">
    <property type="entry name" value="OAF_N"/>
</dbReference>
<evidence type="ECO:0000313" key="5">
    <source>
        <dbReference type="EMBL" id="CAL8090791.1"/>
    </source>
</evidence>
<feature type="signal peptide" evidence="2">
    <location>
        <begin position="1"/>
        <end position="26"/>
    </location>
</feature>
<dbReference type="InterPro" id="IPR026315">
    <property type="entry name" value="Oaf"/>
</dbReference>
<dbReference type="InterPro" id="IPR053897">
    <property type="entry name" value="Oaf_C"/>
</dbReference>
<evidence type="ECO:0000259" key="4">
    <source>
        <dbReference type="Pfam" id="PF22873"/>
    </source>
</evidence>
<feature type="domain" description="Out at first protein BRICHOS-like" evidence="3">
    <location>
        <begin position="27"/>
        <end position="89"/>
    </location>
</feature>